<evidence type="ECO:0000259" key="14">
    <source>
        <dbReference type="Pfam" id="PF01292"/>
    </source>
</evidence>
<evidence type="ECO:0000256" key="7">
    <source>
        <dbReference type="ARBA" id="ARBA00022723"/>
    </source>
</evidence>
<dbReference type="Pfam" id="PF01292">
    <property type="entry name" value="Ni_hydr_CYTB"/>
    <property type="match status" value="1"/>
</dbReference>
<dbReference type="GO" id="GO:0005886">
    <property type="term" value="C:plasma membrane"/>
    <property type="evidence" value="ECO:0007669"/>
    <property type="project" value="UniProtKB-SubCell"/>
</dbReference>
<comment type="similarity">
    <text evidence="12">Belongs to the cytochrome b561 family.</text>
</comment>
<evidence type="ECO:0000256" key="5">
    <source>
        <dbReference type="ARBA" id="ARBA00022617"/>
    </source>
</evidence>
<organism evidence="15 16">
    <name type="scientific">Paraglaciecola mesophila KMM 241</name>
    <dbReference type="NCBI Taxonomy" id="1128912"/>
    <lineage>
        <taxon>Bacteria</taxon>
        <taxon>Pseudomonadati</taxon>
        <taxon>Pseudomonadota</taxon>
        <taxon>Gammaproteobacteria</taxon>
        <taxon>Alteromonadales</taxon>
        <taxon>Alteromonadaceae</taxon>
        <taxon>Paraglaciecola</taxon>
    </lineage>
</organism>
<dbReference type="RefSeq" id="WP_006991938.1">
    <property type="nucleotide sequence ID" value="NZ_BAEP01000030.1"/>
</dbReference>
<evidence type="ECO:0000256" key="3">
    <source>
        <dbReference type="ARBA" id="ARBA00022448"/>
    </source>
</evidence>
<comment type="subcellular location">
    <subcellularLocation>
        <location evidence="2">Cell membrane</location>
        <topology evidence="2">Multi-pass membrane protein</topology>
    </subcellularLocation>
</comment>
<dbReference type="eggNOG" id="COG3038">
    <property type="taxonomic scope" value="Bacteria"/>
</dbReference>
<evidence type="ECO:0000256" key="2">
    <source>
        <dbReference type="ARBA" id="ARBA00004651"/>
    </source>
</evidence>
<feature type="transmembrane region" description="Helical" evidence="13">
    <location>
        <begin position="12"/>
        <end position="35"/>
    </location>
</feature>
<dbReference type="GO" id="GO:0046872">
    <property type="term" value="F:metal ion binding"/>
    <property type="evidence" value="ECO:0007669"/>
    <property type="project" value="UniProtKB-KW"/>
</dbReference>
<evidence type="ECO:0000313" key="15">
    <source>
        <dbReference type="EMBL" id="GAC23787.1"/>
    </source>
</evidence>
<accession>K6Z071</accession>
<keyword evidence="9 13" id="KW-1133">Transmembrane helix</keyword>
<evidence type="ECO:0000256" key="1">
    <source>
        <dbReference type="ARBA" id="ARBA00001970"/>
    </source>
</evidence>
<dbReference type="OrthoDB" id="9793784at2"/>
<dbReference type="GO" id="GO:0022904">
    <property type="term" value="P:respiratory electron transport chain"/>
    <property type="evidence" value="ECO:0007669"/>
    <property type="project" value="InterPro"/>
</dbReference>
<reference evidence="15 16" key="1">
    <citation type="journal article" date="2017" name="Antonie Van Leeuwenhoek">
        <title>Rhizobium rhizosphaerae sp. nov., a novel species isolated from rice rhizosphere.</title>
        <authorList>
            <person name="Zhao J.J."/>
            <person name="Zhang J."/>
            <person name="Zhang R.J."/>
            <person name="Zhang C.W."/>
            <person name="Yin H.Q."/>
            <person name="Zhang X.X."/>
        </authorList>
    </citation>
    <scope>NUCLEOTIDE SEQUENCE [LARGE SCALE GENOMIC DNA]</scope>
    <source>
        <strain evidence="15 16">KMM 241</strain>
    </source>
</reference>
<dbReference type="AlphaFoldDB" id="K6Z071"/>
<keyword evidence="5" id="KW-0349">Heme</keyword>
<evidence type="ECO:0000256" key="8">
    <source>
        <dbReference type="ARBA" id="ARBA00022982"/>
    </source>
</evidence>
<keyword evidence="11 13" id="KW-0472">Membrane</keyword>
<feature type="domain" description="Cytochrome b561 bacterial/Ni-hydrogenase" evidence="14">
    <location>
        <begin position="9"/>
        <end position="177"/>
    </location>
</feature>
<keyword evidence="8" id="KW-0249">Electron transport</keyword>
<keyword evidence="4" id="KW-1003">Cell membrane</keyword>
<keyword evidence="3" id="KW-0813">Transport</keyword>
<name>K6Z071_9ALTE</name>
<evidence type="ECO:0000256" key="4">
    <source>
        <dbReference type="ARBA" id="ARBA00022475"/>
    </source>
</evidence>
<dbReference type="Gene3D" id="1.20.950.20">
    <property type="entry name" value="Transmembrane di-heme cytochromes, Chain C"/>
    <property type="match status" value="2"/>
</dbReference>
<feature type="transmembrane region" description="Helical" evidence="13">
    <location>
        <begin position="89"/>
        <end position="108"/>
    </location>
</feature>
<protein>
    <submittedName>
        <fullName evidence="15">Cytochrome b561 homolog 2</fullName>
    </submittedName>
</protein>
<evidence type="ECO:0000256" key="6">
    <source>
        <dbReference type="ARBA" id="ARBA00022692"/>
    </source>
</evidence>
<comment type="caution">
    <text evidence="15">The sequence shown here is derived from an EMBL/GenBank/DDBJ whole genome shotgun (WGS) entry which is preliminary data.</text>
</comment>
<dbReference type="PANTHER" id="PTHR30529:SF1">
    <property type="entry name" value="CYTOCHROME B561 HOMOLOG 2"/>
    <property type="match status" value="1"/>
</dbReference>
<keyword evidence="7" id="KW-0479">Metal-binding</keyword>
<feature type="transmembrane region" description="Helical" evidence="13">
    <location>
        <begin position="144"/>
        <end position="161"/>
    </location>
</feature>
<dbReference type="SUPFAM" id="SSF81342">
    <property type="entry name" value="Transmembrane di-heme cytochromes"/>
    <property type="match status" value="1"/>
</dbReference>
<dbReference type="GO" id="GO:0009055">
    <property type="term" value="F:electron transfer activity"/>
    <property type="evidence" value="ECO:0007669"/>
    <property type="project" value="InterPro"/>
</dbReference>
<evidence type="ECO:0000256" key="11">
    <source>
        <dbReference type="ARBA" id="ARBA00023136"/>
    </source>
</evidence>
<dbReference type="GO" id="GO:0020037">
    <property type="term" value="F:heme binding"/>
    <property type="evidence" value="ECO:0007669"/>
    <property type="project" value="TreeGrafter"/>
</dbReference>
<sequence length="185" mass="21154">MLKNSFRQYGWLSIAIHWLSAAVVIGMFAAGWWMVELSYYSPWYKDAPHYHKSVGILLMCLTVVRIIWKVSQETPKPLGKAWEILAARATHALLYILIITLFVSGYLISTADNRGIDVFNWFSVAPVGKLFTNQEDLSGIVHEYFAYTLIALASLHGLAALKHHFINNDNTLVRMLTFKKHKEKK</sequence>
<keyword evidence="10" id="KW-0408">Iron</keyword>
<dbReference type="InterPro" id="IPR016174">
    <property type="entry name" value="Di-haem_cyt_TM"/>
</dbReference>
<evidence type="ECO:0000313" key="16">
    <source>
        <dbReference type="Proteomes" id="UP000006263"/>
    </source>
</evidence>
<evidence type="ECO:0000256" key="13">
    <source>
        <dbReference type="SAM" id="Phobius"/>
    </source>
</evidence>
<keyword evidence="6 13" id="KW-0812">Transmembrane</keyword>
<dbReference type="PANTHER" id="PTHR30529">
    <property type="entry name" value="CYTOCHROME B561"/>
    <property type="match status" value="1"/>
</dbReference>
<proteinExistence type="inferred from homology"/>
<evidence type="ECO:0000256" key="12">
    <source>
        <dbReference type="ARBA" id="ARBA00037975"/>
    </source>
</evidence>
<dbReference type="EMBL" id="BAEP01000030">
    <property type="protein sequence ID" value="GAC23787.1"/>
    <property type="molecule type" value="Genomic_DNA"/>
</dbReference>
<feature type="transmembrane region" description="Helical" evidence="13">
    <location>
        <begin position="50"/>
        <end position="68"/>
    </location>
</feature>
<dbReference type="InterPro" id="IPR052168">
    <property type="entry name" value="Cytochrome_b561_oxidase"/>
</dbReference>
<gene>
    <name evidence="15" type="primary">yceJ</name>
    <name evidence="15" type="ORF">GMES_1491</name>
</gene>
<comment type="cofactor">
    <cofactor evidence="1">
        <name>heme b</name>
        <dbReference type="ChEBI" id="CHEBI:60344"/>
    </cofactor>
</comment>
<dbReference type="InterPro" id="IPR011577">
    <property type="entry name" value="Cyt_b561_bac/Ni-Hgenase"/>
</dbReference>
<dbReference type="Proteomes" id="UP000006263">
    <property type="component" value="Unassembled WGS sequence"/>
</dbReference>
<evidence type="ECO:0000256" key="10">
    <source>
        <dbReference type="ARBA" id="ARBA00023004"/>
    </source>
</evidence>
<evidence type="ECO:0000256" key="9">
    <source>
        <dbReference type="ARBA" id="ARBA00022989"/>
    </source>
</evidence>